<dbReference type="HOGENOM" id="CLU_885981_0_0_1"/>
<feature type="compositionally biased region" description="Low complexity" evidence="1">
    <location>
        <begin position="220"/>
        <end position="243"/>
    </location>
</feature>
<dbReference type="EMBL" id="KN840473">
    <property type="protein sequence ID" value="KIP08866.1"/>
    <property type="molecule type" value="Genomic_DNA"/>
</dbReference>
<organism evidence="2 3">
    <name type="scientific">Phlebiopsis gigantea (strain 11061_1 CR5-6)</name>
    <name type="common">White-rot fungus</name>
    <name type="synonym">Peniophora gigantea</name>
    <dbReference type="NCBI Taxonomy" id="745531"/>
    <lineage>
        <taxon>Eukaryota</taxon>
        <taxon>Fungi</taxon>
        <taxon>Dikarya</taxon>
        <taxon>Basidiomycota</taxon>
        <taxon>Agaricomycotina</taxon>
        <taxon>Agaricomycetes</taxon>
        <taxon>Polyporales</taxon>
        <taxon>Phanerochaetaceae</taxon>
        <taxon>Phlebiopsis</taxon>
    </lineage>
</organism>
<protein>
    <submittedName>
        <fullName evidence="2">Uncharacterized protein</fullName>
    </submittedName>
</protein>
<feature type="compositionally biased region" description="Low complexity" evidence="1">
    <location>
        <begin position="1"/>
        <end position="12"/>
    </location>
</feature>
<sequence length="314" mass="34676">MAQQQRRPAQRATSSSTDRALYPVRKLPSRRGPQSRRRVFTIPAAFSQTSRSHGSVASSSPPDSPRAVLVPLHFNLRRLPSRSFLDSKDSMHDAVPTGSKRKRAVSGSENALANNRSRSGNMVKRRRASNSSDEDEDAASSMDVDGHTRWELTDSDASDDEDVDSSDGYLINEAPRRQLLRLRKDELVRLYAAAGLTEEAELLTKPEIVDCIIASRDDIASLPPSSPPEAGSSGSSDYSSDGGHVAGGEETDIGRRFRNGLSRRNTMHDLSRRSRRPSASDRCYSLPQIQQSERTTRVSQFKTVPSGTRRSQPR</sequence>
<dbReference type="OrthoDB" id="3269723at2759"/>
<feature type="compositionally biased region" description="Polar residues" evidence="1">
    <location>
        <begin position="46"/>
        <end position="61"/>
    </location>
</feature>
<dbReference type="STRING" id="745531.A0A0C3S1C5"/>
<feature type="region of interest" description="Disordered" evidence="1">
    <location>
        <begin position="219"/>
        <end position="314"/>
    </location>
</feature>
<reference evidence="2 3" key="1">
    <citation type="journal article" date="2014" name="PLoS Genet.">
        <title>Analysis of the Phlebiopsis gigantea genome, transcriptome and secretome provides insight into its pioneer colonization strategies of wood.</title>
        <authorList>
            <person name="Hori C."/>
            <person name="Ishida T."/>
            <person name="Igarashi K."/>
            <person name="Samejima M."/>
            <person name="Suzuki H."/>
            <person name="Master E."/>
            <person name="Ferreira P."/>
            <person name="Ruiz-Duenas F.J."/>
            <person name="Held B."/>
            <person name="Canessa P."/>
            <person name="Larrondo L.F."/>
            <person name="Schmoll M."/>
            <person name="Druzhinina I.S."/>
            <person name="Kubicek C.P."/>
            <person name="Gaskell J.A."/>
            <person name="Kersten P."/>
            <person name="St John F."/>
            <person name="Glasner J."/>
            <person name="Sabat G."/>
            <person name="Splinter BonDurant S."/>
            <person name="Syed K."/>
            <person name="Yadav J."/>
            <person name="Mgbeahuruike A.C."/>
            <person name="Kovalchuk A."/>
            <person name="Asiegbu F.O."/>
            <person name="Lackner G."/>
            <person name="Hoffmeister D."/>
            <person name="Rencoret J."/>
            <person name="Gutierrez A."/>
            <person name="Sun H."/>
            <person name="Lindquist E."/>
            <person name="Barry K."/>
            <person name="Riley R."/>
            <person name="Grigoriev I.V."/>
            <person name="Henrissat B."/>
            <person name="Kues U."/>
            <person name="Berka R.M."/>
            <person name="Martinez A.T."/>
            <person name="Covert S.F."/>
            <person name="Blanchette R.A."/>
            <person name="Cullen D."/>
        </authorList>
    </citation>
    <scope>NUCLEOTIDE SEQUENCE [LARGE SCALE GENOMIC DNA]</scope>
    <source>
        <strain evidence="2 3">11061_1 CR5-6</strain>
    </source>
</reference>
<dbReference type="AlphaFoldDB" id="A0A0C3S1C5"/>
<feature type="region of interest" description="Disordered" evidence="1">
    <location>
        <begin position="1"/>
        <end position="66"/>
    </location>
</feature>
<dbReference type="Proteomes" id="UP000053257">
    <property type="component" value="Unassembled WGS sequence"/>
</dbReference>
<feature type="compositionally biased region" description="Acidic residues" evidence="1">
    <location>
        <begin position="153"/>
        <end position="165"/>
    </location>
</feature>
<feature type="compositionally biased region" description="Basic residues" evidence="1">
    <location>
        <begin position="27"/>
        <end position="39"/>
    </location>
</feature>
<feature type="compositionally biased region" description="Polar residues" evidence="1">
    <location>
        <begin position="107"/>
        <end position="120"/>
    </location>
</feature>
<feature type="compositionally biased region" description="Polar residues" evidence="1">
    <location>
        <begin position="287"/>
        <end position="314"/>
    </location>
</feature>
<evidence type="ECO:0000256" key="1">
    <source>
        <dbReference type="SAM" id="MobiDB-lite"/>
    </source>
</evidence>
<proteinExistence type="predicted"/>
<gene>
    <name evidence="2" type="ORF">PHLGIDRAFT_357502</name>
</gene>
<evidence type="ECO:0000313" key="3">
    <source>
        <dbReference type="Proteomes" id="UP000053257"/>
    </source>
</evidence>
<feature type="region of interest" description="Disordered" evidence="1">
    <location>
        <begin position="85"/>
        <end position="169"/>
    </location>
</feature>
<name>A0A0C3S1C5_PHLG1</name>
<accession>A0A0C3S1C5</accession>
<keyword evidence="3" id="KW-1185">Reference proteome</keyword>
<evidence type="ECO:0000313" key="2">
    <source>
        <dbReference type="EMBL" id="KIP08866.1"/>
    </source>
</evidence>